<dbReference type="SUPFAM" id="SSF49854">
    <property type="entry name" value="Spermadhesin, CUB domain"/>
    <property type="match status" value="2"/>
</dbReference>
<dbReference type="OMA" id="RICHLKE"/>
<evidence type="ECO:0000313" key="6">
    <source>
        <dbReference type="EnsemblMetazoa" id="HelroP161733"/>
    </source>
</evidence>
<dbReference type="eggNOG" id="KOG4292">
    <property type="taxonomic scope" value="Eukaryota"/>
</dbReference>
<comment type="caution">
    <text evidence="2">Lacks conserved residue(s) required for the propagation of feature annotation.</text>
</comment>
<reference evidence="7" key="1">
    <citation type="submission" date="2012-12" db="EMBL/GenBank/DDBJ databases">
        <authorList>
            <person name="Hellsten U."/>
            <person name="Grimwood J."/>
            <person name="Chapman J.A."/>
            <person name="Shapiro H."/>
            <person name="Aerts A."/>
            <person name="Otillar R.P."/>
            <person name="Terry A.Y."/>
            <person name="Boore J.L."/>
            <person name="Simakov O."/>
            <person name="Marletaz F."/>
            <person name="Cho S.-J."/>
            <person name="Edsinger-Gonzales E."/>
            <person name="Havlak P."/>
            <person name="Kuo D.-H."/>
            <person name="Larsson T."/>
            <person name="Lv J."/>
            <person name="Arendt D."/>
            <person name="Savage R."/>
            <person name="Osoegawa K."/>
            <person name="de Jong P."/>
            <person name="Lindberg D.R."/>
            <person name="Seaver E.C."/>
            <person name="Weisblat D.A."/>
            <person name="Putnam N.H."/>
            <person name="Grigoriev I.V."/>
            <person name="Rokhsar D.S."/>
        </authorList>
    </citation>
    <scope>NUCLEOTIDE SEQUENCE</scope>
</reference>
<keyword evidence="3" id="KW-0732">Signal</keyword>
<dbReference type="Gene3D" id="2.60.120.290">
    <property type="entry name" value="Spermadhesin, CUB domain"/>
    <property type="match status" value="2"/>
</dbReference>
<dbReference type="InterPro" id="IPR035914">
    <property type="entry name" value="Sperma_CUB_dom_sf"/>
</dbReference>
<name>T1ERU7_HELRO</name>
<dbReference type="STRING" id="6412.T1ERU7"/>
<dbReference type="InterPro" id="IPR053207">
    <property type="entry name" value="Non-NMDA_GluR_Accessory"/>
</dbReference>
<dbReference type="KEGG" id="hro:HELRODRAFT_161733"/>
<dbReference type="InterPro" id="IPR000859">
    <property type="entry name" value="CUB_dom"/>
</dbReference>
<feature type="disulfide bond" evidence="2">
    <location>
        <begin position="168"/>
        <end position="195"/>
    </location>
</feature>
<feature type="domain" description="CUB" evidence="4">
    <location>
        <begin position="27"/>
        <end position="152"/>
    </location>
</feature>
<dbReference type="CTD" id="20199297"/>
<feature type="signal peptide" evidence="3">
    <location>
        <begin position="1"/>
        <end position="23"/>
    </location>
</feature>
<dbReference type="PANTHER" id="PTHR47537">
    <property type="entry name" value="CUBILIN"/>
    <property type="match status" value="1"/>
</dbReference>
<dbReference type="PROSITE" id="PS01180">
    <property type="entry name" value="CUB"/>
    <property type="match status" value="2"/>
</dbReference>
<sequence length="298" mass="33811">MNILIINSKCCLLVFILCRICHLKENCTTIKRSGPNHKTGILKSQANESYQNNIRCYYYFEALPDERVELNFTVFDVNGVPPRCLHDFIDIYTQLDSLNVSLLDVPSQGRYCGKDKENLPYLIISVKNIALVDFHTDSSGDGKGFELIYRFFSDAIYKVGTKLQQYLCGFLISDLKEGTILSPTYPGIYPDNIMCFYKFQGEVGERIKLTFNDIDLYSGGNYCPFDHIKIYDGPNNEAHVIDTICGSRKVPIAFYSNGNYLQIFTVGESDETPSQLRGFNASFEIGTRFVDLSLVTLL</sequence>
<dbReference type="PANTHER" id="PTHR47537:SF6">
    <property type="entry name" value="CUB DOMAIN-CONTAINING PROTEIN"/>
    <property type="match status" value="1"/>
</dbReference>
<dbReference type="OrthoDB" id="6022136at2759"/>
<reference evidence="6" key="3">
    <citation type="submission" date="2015-06" db="UniProtKB">
        <authorList>
            <consortium name="EnsemblMetazoa"/>
        </authorList>
    </citation>
    <scope>IDENTIFICATION</scope>
</reference>
<protein>
    <recommendedName>
        <fullName evidence="4">CUB domain-containing protein</fullName>
    </recommendedName>
</protein>
<dbReference type="EMBL" id="KB096742">
    <property type="protein sequence ID" value="ESO02462.1"/>
    <property type="molecule type" value="Genomic_DNA"/>
</dbReference>
<dbReference type="EMBL" id="AMQM01000890">
    <property type="status" value="NOT_ANNOTATED_CDS"/>
    <property type="molecule type" value="Genomic_DNA"/>
</dbReference>
<dbReference type="GO" id="GO:0005886">
    <property type="term" value="C:plasma membrane"/>
    <property type="evidence" value="ECO:0000318"/>
    <property type="project" value="GO_Central"/>
</dbReference>
<accession>T1ERU7</accession>
<gene>
    <name evidence="6" type="primary">20199297</name>
    <name evidence="5" type="ORF">HELRODRAFT_161733</name>
</gene>
<keyword evidence="1 2" id="KW-1015">Disulfide bond</keyword>
<dbReference type="CDD" id="cd00041">
    <property type="entry name" value="CUB"/>
    <property type="match status" value="2"/>
</dbReference>
<dbReference type="InParanoid" id="T1ERU7"/>
<dbReference type="HOGENOM" id="CLU_934705_0_0_1"/>
<feature type="domain" description="CUB" evidence="4">
    <location>
        <begin position="168"/>
        <end position="286"/>
    </location>
</feature>
<dbReference type="Pfam" id="PF00431">
    <property type="entry name" value="CUB"/>
    <property type="match status" value="2"/>
</dbReference>
<keyword evidence="7" id="KW-1185">Reference proteome</keyword>
<dbReference type="SMART" id="SM00042">
    <property type="entry name" value="CUB"/>
    <property type="match status" value="2"/>
</dbReference>
<dbReference type="Proteomes" id="UP000015101">
    <property type="component" value="Unassembled WGS sequence"/>
</dbReference>
<reference evidence="5 7" key="2">
    <citation type="journal article" date="2013" name="Nature">
        <title>Insights into bilaterian evolution from three spiralian genomes.</title>
        <authorList>
            <person name="Simakov O."/>
            <person name="Marletaz F."/>
            <person name="Cho S.J."/>
            <person name="Edsinger-Gonzales E."/>
            <person name="Havlak P."/>
            <person name="Hellsten U."/>
            <person name="Kuo D.H."/>
            <person name="Larsson T."/>
            <person name="Lv J."/>
            <person name="Arendt D."/>
            <person name="Savage R."/>
            <person name="Osoegawa K."/>
            <person name="de Jong P."/>
            <person name="Grimwood J."/>
            <person name="Chapman J.A."/>
            <person name="Shapiro H."/>
            <person name="Aerts A."/>
            <person name="Otillar R.P."/>
            <person name="Terry A.Y."/>
            <person name="Boore J.L."/>
            <person name="Grigoriev I.V."/>
            <person name="Lindberg D.R."/>
            <person name="Seaver E.C."/>
            <person name="Weisblat D.A."/>
            <person name="Putnam N.H."/>
            <person name="Rokhsar D.S."/>
        </authorList>
    </citation>
    <scope>NUCLEOTIDE SEQUENCE</scope>
</reference>
<evidence type="ECO:0000256" key="1">
    <source>
        <dbReference type="ARBA" id="ARBA00023157"/>
    </source>
</evidence>
<dbReference type="RefSeq" id="XP_009019870.1">
    <property type="nucleotide sequence ID" value="XM_009021622.1"/>
</dbReference>
<evidence type="ECO:0000313" key="5">
    <source>
        <dbReference type="EMBL" id="ESO02462.1"/>
    </source>
</evidence>
<feature type="chain" id="PRO_5010980005" description="CUB domain-containing protein" evidence="3">
    <location>
        <begin position="24"/>
        <end position="298"/>
    </location>
</feature>
<dbReference type="EnsemblMetazoa" id="HelroT161733">
    <property type="protein sequence ID" value="HelroP161733"/>
    <property type="gene ID" value="HelroG161733"/>
</dbReference>
<dbReference type="AlphaFoldDB" id="T1ERU7"/>
<dbReference type="GeneID" id="20199297"/>
<evidence type="ECO:0000256" key="2">
    <source>
        <dbReference type="PROSITE-ProRule" id="PRU00059"/>
    </source>
</evidence>
<organism evidence="6 7">
    <name type="scientific">Helobdella robusta</name>
    <name type="common">Californian leech</name>
    <dbReference type="NCBI Taxonomy" id="6412"/>
    <lineage>
        <taxon>Eukaryota</taxon>
        <taxon>Metazoa</taxon>
        <taxon>Spiralia</taxon>
        <taxon>Lophotrochozoa</taxon>
        <taxon>Annelida</taxon>
        <taxon>Clitellata</taxon>
        <taxon>Hirudinea</taxon>
        <taxon>Rhynchobdellida</taxon>
        <taxon>Glossiphoniidae</taxon>
        <taxon>Helobdella</taxon>
    </lineage>
</organism>
<evidence type="ECO:0000259" key="4">
    <source>
        <dbReference type="PROSITE" id="PS01180"/>
    </source>
</evidence>
<evidence type="ECO:0000313" key="7">
    <source>
        <dbReference type="Proteomes" id="UP000015101"/>
    </source>
</evidence>
<evidence type="ECO:0000256" key="3">
    <source>
        <dbReference type="SAM" id="SignalP"/>
    </source>
</evidence>
<proteinExistence type="predicted"/>